<evidence type="ECO:0000256" key="1">
    <source>
        <dbReference type="SAM" id="MobiDB-lite"/>
    </source>
</evidence>
<sequence length="224" mass="24756">MSIEGVWPAAGLRIAAGDLELRWITDELLVRLAELAGRGVHTPETMPFTVPWTRGTPQQVARTLIAYQWGARSQFDARSMRLELAVVRRGEPVGVQAAWGDGWAVLREAETGSWLGRAHQGQGIGTRMRVLMLWLLFEGLGAAHVVSTAFADNVSSNATSRRVGYEPDGRSRVDRDGQAATRHRHRMSVERWEAVRAQNAELLGGPVVMTGVERARDQLKQVRG</sequence>
<dbReference type="EMBL" id="JAROAV010000028">
    <property type="protein sequence ID" value="MDF8264665.1"/>
    <property type="molecule type" value="Genomic_DNA"/>
</dbReference>
<dbReference type="SUPFAM" id="SSF55729">
    <property type="entry name" value="Acyl-CoA N-acyltransferases (Nat)"/>
    <property type="match status" value="1"/>
</dbReference>
<feature type="domain" description="N-acetyltransferase" evidence="2">
    <location>
        <begin position="43"/>
        <end position="188"/>
    </location>
</feature>
<dbReference type="Proteomes" id="UP001528912">
    <property type="component" value="Unassembled WGS sequence"/>
</dbReference>
<dbReference type="PROSITE" id="PS51186">
    <property type="entry name" value="GNAT"/>
    <property type="match status" value="1"/>
</dbReference>
<dbReference type="InterPro" id="IPR000182">
    <property type="entry name" value="GNAT_dom"/>
</dbReference>
<gene>
    <name evidence="3" type="ORF">P4R38_10455</name>
</gene>
<dbReference type="Pfam" id="PF13302">
    <property type="entry name" value="Acetyltransf_3"/>
    <property type="match status" value="1"/>
</dbReference>
<name>A0ABT6C6Z5_9MICO</name>
<evidence type="ECO:0000259" key="2">
    <source>
        <dbReference type="PROSITE" id="PS51186"/>
    </source>
</evidence>
<dbReference type="Gene3D" id="3.40.630.30">
    <property type="match status" value="1"/>
</dbReference>
<comment type="caution">
    <text evidence="3">The sequence shown here is derived from an EMBL/GenBank/DDBJ whole genome shotgun (WGS) entry which is preliminary data.</text>
</comment>
<dbReference type="InterPro" id="IPR016181">
    <property type="entry name" value="Acyl_CoA_acyltransferase"/>
</dbReference>
<organism evidence="3 4">
    <name type="scientific">Luteipulveratus flavus</name>
    <dbReference type="NCBI Taxonomy" id="3031728"/>
    <lineage>
        <taxon>Bacteria</taxon>
        <taxon>Bacillati</taxon>
        <taxon>Actinomycetota</taxon>
        <taxon>Actinomycetes</taxon>
        <taxon>Micrococcales</taxon>
        <taxon>Dermacoccaceae</taxon>
        <taxon>Luteipulveratus</taxon>
    </lineage>
</organism>
<feature type="region of interest" description="Disordered" evidence="1">
    <location>
        <begin position="159"/>
        <end position="183"/>
    </location>
</feature>
<reference evidence="3 4" key="1">
    <citation type="submission" date="2023-03" db="EMBL/GenBank/DDBJ databases">
        <title>YIM 133296 draft genome.</title>
        <authorList>
            <person name="Xiong L."/>
        </authorList>
    </citation>
    <scope>NUCLEOTIDE SEQUENCE [LARGE SCALE GENOMIC DNA]</scope>
    <source>
        <strain evidence="3 4">YIM 133296</strain>
    </source>
</reference>
<accession>A0ABT6C6Z5</accession>
<protein>
    <submittedName>
        <fullName evidence="3">GNAT family protein</fullName>
    </submittedName>
</protein>
<feature type="compositionally biased region" description="Basic and acidic residues" evidence="1">
    <location>
        <begin position="163"/>
        <end position="177"/>
    </location>
</feature>
<proteinExistence type="predicted"/>
<keyword evidence="4" id="KW-1185">Reference proteome</keyword>
<evidence type="ECO:0000313" key="4">
    <source>
        <dbReference type="Proteomes" id="UP001528912"/>
    </source>
</evidence>
<dbReference type="InterPro" id="IPR051908">
    <property type="entry name" value="Ribosomal_N-acetyltransferase"/>
</dbReference>
<evidence type="ECO:0000313" key="3">
    <source>
        <dbReference type="EMBL" id="MDF8264665.1"/>
    </source>
</evidence>
<dbReference type="RefSeq" id="WP_277192083.1">
    <property type="nucleotide sequence ID" value="NZ_JAROAV010000028.1"/>
</dbReference>
<dbReference type="PANTHER" id="PTHR43441:SF11">
    <property type="entry name" value="RIBOSOMAL-PROTEIN-SERINE ACETYLTRANSFERASE"/>
    <property type="match status" value="1"/>
</dbReference>
<dbReference type="PANTHER" id="PTHR43441">
    <property type="entry name" value="RIBOSOMAL-PROTEIN-SERINE ACETYLTRANSFERASE"/>
    <property type="match status" value="1"/>
</dbReference>